<name>A0A9E5MPY8_9GAMM</name>
<dbReference type="SUPFAM" id="SSF54593">
    <property type="entry name" value="Glyoxalase/Bleomycin resistance protein/Dihydroxybiphenyl dioxygenase"/>
    <property type="match status" value="2"/>
</dbReference>
<keyword evidence="2" id="KW-1185">Reference proteome</keyword>
<dbReference type="PANTHER" id="PTHR33993">
    <property type="entry name" value="GLYOXALASE-RELATED"/>
    <property type="match status" value="1"/>
</dbReference>
<gene>
    <name evidence="1" type="ORF">G8770_22605</name>
</gene>
<sequence>MNKNCLHRTSRRARAVNRFLVMCISLGVLVGCQSSKLELPAISASAHQTVVWHDLLSPDVETSGKFMANVLGWNVSTTEYYTSIYDNDGRLVGGMVDTLAMEWGLKSGGWLMSMQSPDLDVTLALVSENGGKVLLPPRAYPNRGLSALVQDPQGAVFEVLQLSAADDAEPVDDGVWIWHELITTSPQASAAWYAKVFQLEVESMDGGRQLLKKGSLKLATISSNPFEDQRNQWIPVVATGDFETTVGRVSEWGGRVAVILDPPVSSGRLALIQDPTGAAMLLQEQEQE</sequence>
<accession>A0A9E5MPY8</accession>
<dbReference type="EMBL" id="JAAONZ010000029">
    <property type="protein sequence ID" value="NHO68353.1"/>
    <property type="molecule type" value="Genomic_DNA"/>
</dbReference>
<evidence type="ECO:0000313" key="1">
    <source>
        <dbReference type="EMBL" id="NHO68353.1"/>
    </source>
</evidence>
<dbReference type="RefSeq" id="WP_167192280.1">
    <property type="nucleotide sequence ID" value="NZ_JAAONZ010000029.1"/>
</dbReference>
<dbReference type="AlphaFoldDB" id="A0A9E5MPY8"/>
<proteinExistence type="predicted"/>
<comment type="caution">
    <text evidence="1">The sequence shown here is derived from an EMBL/GenBank/DDBJ whole genome shotgun (WGS) entry which is preliminary data.</text>
</comment>
<protein>
    <submittedName>
        <fullName evidence="1">VOC family protein</fullName>
    </submittedName>
</protein>
<dbReference type="CDD" id="cd07247">
    <property type="entry name" value="SgaA_N_like"/>
    <property type="match status" value="1"/>
</dbReference>
<dbReference type="PANTHER" id="PTHR33993:SF14">
    <property type="entry name" value="GB|AAF24581.1"/>
    <property type="match status" value="1"/>
</dbReference>
<reference evidence="1" key="1">
    <citation type="submission" date="2020-03" db="EMBL/GenBank/DDBJ databases">
        <authorList>
            <person name="Guo F."/>
        </authorList>
    </citation>
    <scope>NUCLEOTIDE SEQUENCE</scope>
    <source>
        <strain evidence="1">JCM 30134</strain>
    </source>
</reference>
<dbReference type="InterPro" id="IPR052164">
    <property type="entry name" value="Anthracycline_SecMetBiosynth"/>
</dbReference>
<dbReference type="PROSITE" id="PS51257">
    <property type="entry name" value="PROKAR_LIPOPROTEIN"/>
    <property type="match status" value="1"/>
</dbReference>
<dbReference type="InterPro" id="IPR029068">
    <property type="entry name" value="Glyas_Bleomycin-R_OHBP_Dase"/>
</dbReference>
<dbReference type="Proteomes" id="UP000787472">
    <property type="component" value="Unassembled WGS sequence"/>
</dbReference>
<dbReference type="Gene3D" id="3.10.180.10">
    <property type="entry name" value="2,3-Dihydroxybiphenyl 1,2-Dioxygenase, domain 1"/>
    <property type="match status" value="2"/>
</dbReference>
<evidence type="ECO:0000313" key="2">
    <source>
        <dbReference type="Proteomes" id="UP000787472"/>
    </source>
</evidence>
<organism evidence="1 2">
    <name type="scientific">Pseudomaricurvus hydrocarbonicus</name>
    <dbReference type="NCBI Taxonomy" id="1470433"/>
    <lineage>
        <taxon>Bacteria</taxon>
        <taxon>Pseudomonadati</taxon>
        <taxon>Pseudomonadota</taxon>
        <taxon>Gammaproteobacteria</taxon>
        <taxon>Cellvibrionales</taxon>
        <taxon>Cellvibrionaceae</taxon>
        <taxon>Pseudomaricurvus</taxon>
    </lineage>
</organism>